<evidence type="ECO:0000256" key="1">
    <source>
        <dbReference type="SAM" id="Phobius"/>
    </source>
</evidence>
<proteinExistence type="predicted"/>
<dbReference type="Proteomes" id="UP000033856">
    <property type="component" value="Unassembled WGS sequence"/>
</dbReference>
<accession>A0A0G0XF17</accession>
<reference evidence="2" key="1">
    <citation type="journal article" date="2015" name="Nature">
        <title>rRNA introns, odd ribosomes, and small enigmatic genomes across a large radiation of phyla.</title>
        <authorList>
            <person name="Brown C.T."/>
            <person name="Hug L.A."/>
            <person name="Thomas B.C."/>
            <person name="Sharon I."/>
            <person name="Castelle C.J."/>
            <person name="Singh A."/>
            <person name="Wilkins M.J."/>
            <person name="Williams K.H."/>
            <person name="Banfield J.F."/>
        </authorList>
    </citation>
    <scope>NUCLEOTIDE SEQUENCE [LARGE SCALE GENOMIC DNA]</scope>
</reference>
<dbReference type="AlphaFoldDB" id="A0A0G0XF17"/>
<dbReference type="EMBL" id="LCCD01000050">
    <property type="protein sequence ID" value="KKS23445.1"/>
    <property type="molecule type" value="Genomic_DNA"/>
</dbReference>
<keyword evidence="1" id="KW-1133">Transmembrane helix</keyword>
<comment type="caution">
    <text evidence="2">The sequence shown here is derived from an EMBL/GenBank/DDBJ whole genome shotgun (WGS) entry which is preliminary data.</text>
</comment>
<evidence type="ECO:0000313" key="2">
    <source>
        <dbReference type="EMBL" id="KKS23445.1"/>
    </source>
</evidence>
<keyword evidence="1" id="KW-0472">Membrane</keyword>
<name>A0A0G0XF17_9BACT</name>
<evidence type="ECO:0000313" key="3">
    <source>
        <dbReference type="Proteomes" id="UP000033856"/>
    </source>
</evidence>
<organism evidence="2 3">
    <name type="scientific">Candidatus Jorgensenbacteria bacterium GW2011_GWF2_41_8</name>
    <dbReference type="NCBI Taxonomy" id="1618667"/>
    <lineage>
        <taxon>Bacteria</taxon>
        <taxon>Candidatus Joergenseniibacteriota</taxon>
    </lineage>
</organism>
<feature type="transmembrane region" description="Helical" evidence="1">
    <location>
        <begin position="79"/>
        <end position="100"/>
    </location>
</feature>
<feature type="transmembrane region" description="Helical" evidence="1">
    <location>
        <begin position="21"/>
        <end position="40"/>
    </location>
</feature>
<sequence length="120" mass="13750">MTDLKTEIMRRVYLIWFGRKVLPYIAVETAAFAGFVYFLGEQVYIARVMEYTTFVLSNNMAHPTVFVSFAVDLFLRTRLGVQLSVLGAMAMVFFLSRNIIGYTVQLALAKNETEFRSKTL</sequence>
<gene>
    <name evidence="2" type="ORF">UU83_C0050G0002</name>
</gene>
<keyword evidence="1" id="KW-0812">Transmembrane</keyword>
<protein>
    <submittedName>
        <fullName evidence="2">Uncharacterized protein</fullName>
    </submittedName>
</protein>